<feature type="domain" description="Novel STAND NTPase 1" evidence="6">
    <location>
        <begin position="289"/>
        <end position="713"/>
    </location>
</feature>
<evidence type="ECO:0000256" key="2">
    <source>
        <dbReference type="ARBA" id="ARBA00022737"/>
    </source>
</evidence>
<evidence type="ECO:0000313" key="8">
    <source>
        <dbReference type="Proteomes" id="UP001575652"/>
    </source>
</evidence>
<dbReference type="Pfam" id="PF13676">
    <property type="entry name" value="TIR_2"/>
    <property type="match status" value="1"/>
</dbReference>
<feature type="repeat" description="WD" evidence="3">
    <location>
        <begin position="1099"/>
        <end position="1131"/>
    </location>
</feature>
<feature type="repeat" description="WD" evidence="3">
    <location>
        <begin position="1438"/>
        <end position="1469"/>
    </location>
</feature>
<accession>A0ABV4UHW2</accession>
<dbReference type="SUPFAM" id="SSF50978">
    <property type="entry name" value="WD40 repeat-like"/>
    <property type="match status" value="2"/>
</dbReference>
<evidence type="ECO:0000256" key="1">
    <source>
        <dbReference type="ARBA" id="ARBA00022574"/>
    </source>
</evidence>
<keyword evidence="2" id="KW-0677">Repeat</keyword>
<dbReference type="PRINTS" id="PR00320">
    <property type="entry name" value="GPROTEINBRPT"/>
</dbReference>
<evidence type="ECO:0000256" key="3">
    <source>
        <dbReference type="PROSITE-ProRule" id="PRU00221"/>
    </source>
</evidence>
<evidence type="ECO:0000259" key="6">
    <source>
        <dbReference type="Pfam" id="PF20703"/>
    </source>
</evidence>
<dbReference type="SUPFAM" id="SSF52200">
    <property type="entry name" value="Toll/Interleukin receptor TIR domain"/>
    <property type="match status" value="1"/>
</dbReference>
<dbReference type="Proteomes" id="UP001575652">
    <property type="component" value="Unassembled WGS sequence"/>
</dbReference>
<feature type="domain" description="TIR" evidence="5">
    <location>
        <begin position="125"/>
        <end position="238"/>
    </location>
</feature>
<dbReference type="PANTHER" id="PTHR22847:SF637">
    <property type="entry name" value="WD REPEAT DOMAIN 5B"/>
    <property type="match status" value="1"/>
</dbReference>
<proteinExistence type="predicted"/>
<feature type="repeat" description="WD" evidence="3">
    <location>
        <begin position="891"/>
        <end position="925"/>
    </location>
</feature>
<gene>
    <name evidence="7" type="ORF">ACETWP_00220</name>
</gene>
<feature type="region of interest" description="Disordered" evidence="4">
    <location>
        <begin position="1"/>
        <end position="58"/>
    </location>
</feature>
<feature type="repeat" description="WD" evidence="3">
    <location>
        <begin position="927"/>
        <end position="959"/>
    </location>
</feature>
<dbReference type="PROSITE" id="PS50082">
    <property type="entry name" value="WD_REPEATS_2"/>
    <property type="match status" value="14"/>
</dbReference>
<sequence>MAIVRHQGTKDSQRHHVEQDRPSGRITHPLPGRRHECRNRSGRGGASPQASGEGRRRRLDGKPRLLWRLVIAVPRIRVEHGQHGLGFGPWPVWAVVPSRILRGDGGGFRRLGNPPRPGSGLVSRIFLSHSSRNSAEAIALKRWLVEREPGLAEEIFLDLDPDTGIAPGERWKRALRQANERCEAVICLLSTHWETSSECLAEYRTAENLGKLILCARLEPLNREGITGEWQRCDLFGDGPSTEIPVGDTGSSVSFQTDGLLRLHRGLRRAGIGAGQFAWPPPGDPERSPYRGWEPLEEDDAAVFFGRDAQIVRGMDALRGMRASAVESLFVILGPSGAGKSSFLRAGLLPRLRRDDRHFLVLAIVRPGRDVLTGERGLARAVHDLRADVGLRFPSLGDIKDACLRADAELVARWLAEARQAARTRLLDETDGLSWPTVVLPLDQAEELFGADAGPEAPRFLGLLAHLTSRGDGSVPGMVVACTIRTDFYGSLQAAPELARLKSVVFDELRPMPPANFREVIQGPAARATAAGRPLAVRAELVERLQRDSAHGADSLPLLSLTLALMYEDYGDTGELTLAGYESMGGMGRVVQTQIDSVLARDPVVRKSQLDRLRTAFIPWLATVNADNDQPMRRVARLADLPAEARLEIDALVAKRLLVQDERDGEVLIEVALESLLRQWGDLAGWLAAEREDLKEADNLERAAEAWARNRRNAAWLLEGERLGSAENLASKPGFRDRLAHAGEFLSASRAREDKRIAEERRRKDAELSAAREKQRLAEDHASALRRRSHVLRAVLAATVLIALVAIAGFFQAFQAQRVATDRAREATALQLTAEGQAMLAGATPGGELLGMQQMLAAQALTRTPQGDRAIASAVVTQRDVHKMVDVGAPVGSVVFGPDGRLVVSGDSGGSVQRWDAETGQPVGDPLTGHDGAVTAVAYGPDGRRIASAGADGTVRLWDAGTGLPVGDPLTGHDGAVRAVAYAPDGRRIASAGADGTVRMWDADSRQPVAEPLTGHRGAVHAVALSPGGRLIASAGADGTVRLWDAVTGRPVAPPLAGHQGAVNAVAFDADGRLIASAGDDRTVRLWDADTARPAGEPLTAHKNWVLGVAFSPDGRRLVSASADYTLVLWDTLERRPIGEPLTGHGQEVFSAVFSPDGRRIVSGMGDGTVRLWDAEAAVPIEHGAWVFGIGTSADGRLIASGGGDGSVRLWDAATGRAAGGALTGHDGAVNSVAFAPDGRLIASGGGDGTVRLWDAETRRQLGRPLAGHDGAVNSVAFAPDGRLIASGGADKTVRLWNAETRRQLGQPLAGHDGAVNSVAFAPDGRLIASGGADKTVRLWDAETRRQLGQPLAGHDGAVNSVAFAPDGRLIASGGADKTVRLWDAETRQQTGQPLAGHEAAVKSVSIGPDSRRVASGSDDRTVRLWDTGTGTAIGDPSIGHWDEVNGIAFTSDNLRIVSGSRDSSVRVWPAPLDWSDALCSKLTHNPSREQWRAWVPPDVAYTAPCPDLPVPPSR</sequence>
<dbReference type="InterPro" id="IPR035897">
    <property type="entry name" value="Toll_tir_struct_dom_sf"/>
</dbReference>
<feature type="repeat" description="WD" evidence="3">
    <location>
        <begin position="1309"/>
        <end position="1350"/>
    </location>
</feature>
<dbReference type="InterPro" id="IPR001680">
    <property type="entry name" value="WD40_rpt"/>
</dbReference>
<feature type="compositionally biased region" description="Basic and acidic residues" evidence="4">
    <location>
        <begin position="8"/>
        <end position="23"/>
    </location>
</feature>
<feature type="repeat" description="WD" evidence="3">
    <location>
        <begin position="1013"/>
        <end position="1054"/>
    </location>
</feature>
<dbReference type="Pfam" id="PF20703">
    <property type="entry name" value="nSTAND1"/>
    <property type="match status" value="1"/>
</dbReference>
<feature type="repeat" description="WD" evidence="3">
    <location>
        <begin position="1352"/>
        <end position="1393"/>
    </location>
</feature>
<feature type="repeat" description="WD" evidence="3">
    <location>
        <begin position="1223"/>
        <end position="1264"/>
    </location>
</feature>
<evidence type="ECO:0000259" key="5">
    <source>
        <dbReference type="Pfam" id="PF13676"/>
    </source>
</evidence>
<dbReference type="InterPro" id="IPR015943">
    <property type="entry name" value="WD40/YVTN_repeat-like_dom_sf"/>
</dbReference>
<dbReference type="Gene3D" id="2.130.10.10">
    <property type="entry name" value="YVTN repeat-like/Quinoprotein amine dehydrogenase"/>
    <property type="match status" value="6"/>
</dbReference>
<dbReference type="InterPro" id="IPR036322">
    <property type="entry name" value="WD40_repeat_dom_sf"/>
</dbReference>
<feature type="repeat" description="WD" evidence="3">
    <location>
        <begin position="970"/>
        <end position="1011"/>
    </location>
</feature>
<feature type="repeat" description="WD" evidence="3">
    <location>
        <begin position="1056"/>
        <end position="1097"/>
    </location>
</feature>
<keyword evidence="1 3" id="KW-0853">WD repeat</keyword>
<dbReference type="SMART" id="SM00320">
    <property type="entry name" value="WD40"/>
    <property type="match status" value="14"/>
</dbReference>
<dbReference type="RefSeq" id="WP_373970566.1">
    <property type="nucleotide sequence ID" value="NZ_JBHDLJ010000001.1"/>
</dbReference>
<dbReference type="Pfam" id="PF00400">
    <property type="entry name" value="WD40"/>
    <property type="match status" value="14"/>
</dbReference>
<feature type="repeat" description="WD" evidence="3">
    <location>
        <begin position="1395"/>
        <end position="1436"/>
    </location>
</feature>
<dbReference type="InterPro" id="IPR049052">
    <property type="entry name" value="nSTAND1"/>
</dbReference>
<keyword evidence="8" id="KW-1185">Reference proteome</keyword>
<dbReference type="InterPro" id="IPR019775">
    <property type="entry name" value="WD40_repeat_CS"/>
</dbReference>
<feature type="compositionally biased region" description="Basic residues" evidence="4">
    <location>
        <begin position="31"/>
        <end position="41"/>
    </location>
</feature>
<comment type="caution">
    <text evidence="7">The sequence shown here is derived from an EMBL/GenBank/DDBJ whole genome shotgun (WGS) entry which is preliminary data.</text>
</comment>
<feature type="repeat" description="WD" evidence="3">
    <location>
        <begin position="1266"/>
        <end position="1307"/>
    </location>
</feature>
<evidence type="ECO:0000256" key="4">
    <source>
        <dbReference type="SAM" id="MobiDB-lite"/>
    </source>
</evidence>
<organism evidence="7 8">
    <name type="scientific">Arthrobacter halodurans</name>
    <dbReference type="NCBI Taxonomy" id="516699"/>
    <lineage>
        <taxon>Bacteria</taxon>
        <taxon>Bacillati</taxon>
        <taxon>Actinomycetota</taxon>
        <taxon>Actinomycetes</taxon>
        <taxon>Micrococcales</taxon>
        <taxon>Micrococcaceae</taxon>
        <taxon>Arthrobacter</taxon>
    </lineage>
</organism>
<dbReference type="PANTHER" id="PTHR22847">
    <property type="entry name" value="WD40 REPEAT PROTEIN"/>
    <property type="match status" value="1"/>
</dbReference>
<dbReference type="InterPro" id="IPR000157">
    <property type="entry name" value="TIR_dom"/>
</dbReference>
<dbReference type="CDD" id="cd00200">
    <property type="entry name" value="WD40"/>
    <property type="match status" value="2"/>
</dbReference>
<dbReference type="PROSITE" id="PS50294">
    <property type="entry name" value="WD_REPEATS_REGION"/>
    <property type="match status" value="13"/>
</dbReference>
<dbReference type="Gene3D" id="3.40.50.10140">
    <property type="entry name" value="Toll/interleukin-1 receptor homology (TIR) domain"/>
    <property type="match status" value="1"/>
</dbReference>
<name>A0ABV4UHW2_9MICC</name>
<feature type="repeat" description="WD" evidence="3">
    <location>
        <begin position="1142"/>
        <end position="1183"/>
    </location>
</feature>
<protein>
    <submittedName>
        <fullName evidence="7">TIR domain-containing protein</fullName>
    </submittedName>
</protein>
<evidence type="ECO:0000313" key="7">
    <source>
        <dbReference type="EMBL" id="MFB0833009.1"/>
    </source>
</evidence>
<reference evidence="7 8" key="1">
    <citation type="submission" date="2024-09" db="EMBL/GenBank/DDBJ databases">
        <authorList>
            <person name="Salinas-Garcia M.A."/>
            <person name="Prieme A."/>
        </authorList>
    </citation>
    <scope>NUCLEOTIDE SEQUENCE [LARGE SCALE GENOMIC DNA]</scope>
    <source>
        <strain evidence="7 8">DSM 21081</strain>
    </source>
</reference>
<dbReference type="InterPro" id="IPR020472">
    <property type="entry name" value="WD40_PAC1"/>
</dbReference>
<dbReference type="PROSITE" id="PS00678">
    <property type="entry name" value="WD_REPEATS_1"/>
    <property type="match status" value="7"/>
</dbReference>
<dbReference type="EMBL" id="JBHDLJ010000001">
    <property type="protein sequence ID" value="MFB0833009.1"/>
    <property type="molecule type" value="Genomic_DNA"/>
</dbReference>
<feature type="repeat" description="WD" evidence="3">
    <location>
        <begin position="1180"/>
        <end position="1221"/>
    </location>
</feature>